<dbReference type="InterPro" id="IPR036397">
    <property type="entry name" value="RNaseH_sf"/>
</dbReference>
<dbReference type="PANTHER" id="PTHR37984">
    <property type="entry name" value="PROTEIN CBG26694"/>
    <property type="match status" value="1"/>
</dbReference>
<keyword evidence="4" id="KW-1185">Reference proteome</keyword>
<dbReference type="Proteomes" id="UP001258017">
    <property type="component" value="Unassembled WGS sequence"/>
</dbReference>
<feature type="domain" description="Integrase zinc-binding" evidence="2">
    <location>
        <begin position="3"/>
        <end position="30"/>
    </location>
</feature>
<name>A0AAD9REB7_9HYME</name>
<comment type="caution">
    <text evidence="3">The sequence shown here is derived from an EMBL/GenBank/DDBJ whole genome shotgun (WGS) entry which is preliminary data.</text>
</comment>
<dbReference type="GO" id="GO:0003964">
    <property type="term" value="F:RNA-directed DNA polymerase activity"/>
    <property type="evidence" value="ECO:0007669"/>
    <property type="project" value="UniProtKB-EC"/>
</dbReference>
<dbReference type="AlphaFoldDB" id="A0AAD9REB7"/>
<organism evidence="3 4">
    <name type="scientific">Odynerus spinipes</name>
    <dbReference type="NCBI Taxonomy" id="1348599"/>
    <lineage>
        <taxon>Eukaryota</taxon>
        <taxon>Metazoa</taxon>
        <taxon>Ecdysozoa</taxon>
        <taxon>Arthropoda</taxon>
        <taxon>Hexapoda</taxon>
        <taxon>Insecta</taxon>
        <taxon>Pterygota</taxon>
        <taxon>Neoptera</taxon>
        <taxon>Endopterygota</taxon>
        <taxon>Hymenoptera</taxon>
        <taxon>Apocrita</taxon>
        <taxon>Aculeata</taxon>
        <taxon>Vespoidea</taxon>
        <taxon>Vespidae</taxon>
        <taxon>Eumeninae</taxon>
        <taxon>Odynerus</taxon>
    </lineage>
</organism>
<dbReference type="InterPro" id="IPR050951">
    <property type="entry name" value="Retrovirus_Pol_polyprotein"/>
</dbReference>
<dbReference type="Pfam" id="PF17921">
    <property type="entry name" value="Integrase_H2C2"/>
    <property type="match status" value="1"/>
</dbReference>
<reference evidence="3" key="2">
    <citation type="journal article" date="2023" name="Commun. Biol.">
        <title>Intrasexual cuticular hydrocarbon dimorphism in a wasp sheds light on hydrocarbon biosynthesis genes in Hymenoptera.</title>
        <authorList>
            <person name="Moris V.C."/>
            <person name="Podsiadlowski L."/>
            <person name="Martin S."/>
            <person name="Oeyen J.P."/>
            <person name="Donath A."/>
            <person name="Petersen M."/>
            <person name="Wilbrandt J."/>
            <person name="Misof B."/>
            <person name="Liedtke D."/>
            <person name="Thamm M."/>
            <person name="Scheiner R."/>
            <person name="Schmitt T."/>
            <person name="Niehuis O."/>
        </authorList>
    </citation>
    <scope>NUCLEOTIDE SEQUENCE</scope>
    <source>
        <strain evidence="3">GBR_01_08_01A</strain>
    </source>
</reference>
<reference evidence="3" key="1">
    <citation type="submission" date="2021-08" db="EMBL/GenBank/DDBJ databases">
        <authorList>
            <person name="Misof B."/>
            <person name="Oliver O."/>
            <person name="Podsiadlowski L."/>
            <person name="Donath A."/>
            <person name="Peters R."/>
            <person name="Mayer C."/>
            <person name="Rust J."/>
            <person name="Gunkel S."/>
            <person name="Lesny P."/>
            <person name="Martin S."/>
            <person name="Oeyen J.P."/>
            <person name="Petersen M."/>
            <person name="Panagiotis P."/>
            <person name="Wilbrandt J."/>
            <person name="Tanja T."/>
        </authorList>
    </citation>
    <scope>NUCLEOTIDE SEQUENCE</scope>
    <source>
        <strain evidence="3">GBR_01_08_01A</strain>
        <tissue evidence="3">Thorax + abdomen</tissue>
    </source>
</reference>
<evidence type="ECO:0000313" key="3">
    <source>
        <dbReference type="EMBL" id="KAK2578113.1"/>
    </source>
</evidence>
<accession>A0AAD9REB7</accession>
<protein>
    <recommendedName>
        <fullName evidence="1">RNA-directed DNA polymerase</fullName>
        <ecNumber evidence="1">2.7.7.49</ecNumber>
    </recommendedName>
</protein>
<dbReference type="GO" id="GO:0003676">
    <property type="term" value="F:nucleic acid binding"/>
    <property type="evidence" value="ECO:0007669"/>
    <property type="project" value="InterPro"/>
</dbReference>
<dbReference type="InterPro" id="IPR012337">
    <property type="entry name" value="RNaseH-like_sf"/>
</dbReference>
<dbReference type="InterPro" id="IPR041588">
    <property type="entry name" value="Integrase_H2C2"/>
</dbReference>
<evidence type="ECO:0000259" key="2">
    <source>
        <dbReference type="Pfam" id="PF17921"/>
    </source>
</evidence>
<evidence type="ECO:0000313" key="4">
    <source>
        <dbReference type="Proteomes" id="UP001258017"/>
    </source>
</evidence>
<sequence>MKSVARQYFWWPGLDKDIEEFGKRCLTCRSSAHLRDKAALVKFKEAERPFERVHIDVLGPFKGKVYLIIVDAYSKWPEIVEMVGGADTNNTIEKLRKCFARNAPHESTGETPAQRMFGRRLRTRFDLLNKPKVEEAADRQTEHFTGGREMEFSEGETVLVRDYRDPGKPRWELAVIKGKPGSRTYICQPLSDPELEWKRHTDQIIKREISEKKMLRT</sequence>
<dbReference type="Gene3D" id="3.30.420.10">
    <property type="entry name" value="Ribonuclease H-like superfamily/Ribonuclease H"/>
    <property type="match status" value="1"/>
</dbReference>
<dbReference type="EC" id="2.7.7.49" evidence="1"/>
<dbReference type="PANTHER" id="PTHR37984:SF5">
    <property type="entry name" value="PROTEIN NYNRIN-LIKE"/>
    <property type="match status" value="1"/>
</dbReference>
<dbReference type="EMBL" id="JAIFRP010000584">
    <property type="protein sequence ID" value="KAK2578113.1"/>
    <property type="molecule type" value="Genomic_DNA"/>
</dbReference>
<dbReference type="Gene3D" id="1.10.340.70">
    <property type="match status" value="1"/>
</dbReference>
<gene>
    <name evidence="3" type="ORF">KPH14_009891</name>
</gene>
<dbReference type="SUPFAM" id="SSF53098">
    <property type="entry name" value="Ribonuclease H-like"/>
    <property type="match status" value="1"/>
</dbReference>
<evidence type="ECO:0000256" key="1">
    <source>
        <dbReference type="ARBA" id="ARBA00012493"/>
    </source>
</evidence>
<proteinExistence type="predicted"/>